<dbReference type="EMBL" id="JANQDX010000018">
    <property type="protein sequence ID" value="KAL0906993.1"/>
    <property type="molecule type" value="Genomic_DNA"/>
</dbReference>
<reference evidence="1 2" key="1">
    <citation type="journal article" date="2024" name="Plant Biotechnol. J.">
        <title>Dendrobium thyrsiflorum genome and its molecular insights into genes involved in important horticultural traits.</title>
        <authorList>
            <person name="Chen B."/>
            <person name="Wang J.Y."/>
            <person name="Zheng P.J."/>
            <person name="Li K.L."/>
            <person name="Liang Y.M."/>
            <person name="Chen X.F."/>
            <person name="Zhang C."/>
            <person name="Zhao X."/>
            <person name="He X."/>
            <person name="Zhang G.Q."/>
            <person name="Liu Z.J."/>
            <person name="Xu Q."/>
        </authorList>
    </citation>
    <scope>NUCLEOTIDE SEQUENCE [LARGE SCALE GENOMIC DNA]</scope>
    <source>
        <strain evidence="1">GZMU011</strain>
    </source>
</reference>
<evidence type="ECO:0000313" key="1">
    <source>
        <dbReference type="EMBL" id="KAL0906993.1"/>
    </source>
</evidence>
<protein>
    <submittedName>
        <fullName evidence="1">Uncharacterized protein</fullName>
    </submittedName>
</protein>
<keyword evidence="2" id="KW-1185">Reference proteome</keyword>
<dbReference type="AlphaFoldDB" id="A0ABD0U4E9"/>
<proteinExistence type="predicted"/>
<dbReference type="Proteomes" id="UP001552299">
    <property type="component" value="Unassembled WGS sequence"/>
</dbReference>
<name>A0ABD0U4E9_DENTH</name>
<gene>
    <name evidence="1" type="ORF">M5K25_025528</name>
</gene>
<sequence length="156" mass="18178">MEAANGRRHRTGGRKQICPYERRSEGLGFKITVKDRFGFLRWRRPVLEEYRRECGAPGEVMRCTRRSHRIRRALAERGSAGRWIVTSRAQVKAHGSGMWLEPDHMSARRTRPHECKARERSWRLRAQARGAGCGSMHRVRKRGTKDARELTVWDAV</sequence>
<organism evidence="1 2">
    <name type="scientific">Dendrobium thyrsiflorum</name>
    <name type="common">Pinecone-like raceme dendrobium</name>
    <name type="synonym">Orchid</name>
    <dbReference type="NCBI Taxonomy" id="117978"/>
    <lineage>
        <taxon>Eukaryota</taxon>
        <taxon>Viridiplantae</taxon>
        <taxon>Streptophyta</taxon>
        <taxon>Embryophyta</taxon>
        <taxon>Tracheophyta</taxon>
        <taxon>Spermatophyta</taxon>
        <taxon>Magnoliopsida</taxon>
        <taxon>Liliopsida</taxon>
        <taxon>Asparagales</taxon>
        <taxon>Orchidaceae</taxon>
        <taxon>Epidendroideae</taxon>
        <taxon>Malaxideae</taxon>
        <taxon>Dendrobiinae</taxon>
        <taxon>Dendrobium</taxon>
    </lineage>
</organism>
<evidence type="ECO:0000313" key="2">
    <source>
        <dbReference type="Proteomes" id="UP001552299"/>
    </source>
</evidence>
<accession>A0ABD0U4E9</accession>
<comment type="caution">
    <text evidence="1">The sequence shown here is derived from an EMBL/GenBank/DDBJ whole genome shotgun (WGS) entry which is preliminary data.</text>
</comment>